<dbReference type="SUPFAM" id="SSF50685">
    <property type="entry name" value="Barwin-like endoglucanases"/>
    <property type="match status" value="1"/>
</dbReference>
<dbReference type="InterPro" id="IPR036779">
    <property type="entry name" value="LysM_dom_sf"/>
</dbReference>
<dbReference type="Pfam" id="PF01476">
    <property type="entry name" value="LysM"/>
    <property type="match status" value="1"/>
</dbReference>
<dbReference type="Gene3D" id="3.10.350.10">
    <property type="entry name" value="LysM domain"/>
    <property type="match status" value="1"/>
</dbReference>
<dbReference type="EMBL" id="CP016808">
    <property type="protein sequence ID" value="ANY65279.1"/>
    <property type="molecule type" value="Genomic_DNA"/>
</dbReference>
<dbReference type="CDD" id="cd14667">
    <property type="entry name" value="3D_containing_proteins"/>
    <property type="match status" value="1"/>
</dbReference>
<dbReference type="CDD" id="cd00118">
    <property type="entry name" value="LysM"/>
    <property type="match status" value="1"/>
</dbReference>
<dbReference type="Pfam" id="PF06725">
    <property type="entry name" value="3D"/>
    <property type="match status" value="1"/>
</dbReference>
<dbReference type="PANTHER" id="PTHR39160">
    <property type="entry name" value="CELL WALL-BINDING PROTEIN YOCH"/>
    <property type="match status" value="1"/>
</dbReference>
<dbReference type="InterPro" id="IPR010611">
    <property type="entry name" value="3D_dom"/>
</dbReference>
<dbReference type="GO" id="GO:0004553">
    <property type="term" value="F:hydrolase activity, hydrolyzing O-glycosyl compounds"/>
    <property type="evidence" value="ECO:0007669"/>
    <property type="project" value="InterPro"/>
</dbReference>
<dbReference type="GO" id="GO:0009254">
    <property type="term" value="P:peptidoglycan turnover"/>
    <property type="evidence" value="ECO:0007669"/>
    <property type="project" value="InterPro"/>
</dbReference>
<feature type="domain" description="LysM" evidence="3">
    <location>
        <begin position="27"/>
        <end position="71"/>
    </location>
</feature>
<dbReference type="Gene3D" id="2.40.40.10">
    <property type="entry name" value="RlpA-like domain"/>
    <property type="match status" value="1"/>
</dbReference>
<dbReference type="AlphaFoldDB" id="A0A1B2DC41"/>
<dbReference type="PANTHER" id="PTHR39160:SF4">
    <property type="entry name" value="RESUSCITATION-PROMOTING FACTOR RPFB"/>
    <property type="match status" value="1"/>
</dbReference>
<dbReference type="SUPFAM" id="SSF54106">
    <property type="entry name" value="LysM domain"/>
    <property type="match status" value="1"/>
</dbReference>
<keyword evidence="1 2" id="KW-0732">Signal</keyword>
<dbReference type="SMART" id="SM00257">
    <property type="entry name" value="LysM"/>
    <property type="match status" value="1"/>
</dbReference>
<protein>
    <recommendedName>
        <fullName evidence="3">LysM domain-containing protein</fullName>
    </recommendedName>
</protein>
<feature type="signal peptide" evidence="2">
    <location>
        <begin position="1"/>
        <end position="24"/>
    </location>
</feature>
<sequence>MKKLSITAAALVLSCALAAAPANAATQTHKAAEGDTFWKLSQQYKVDLDKLLAANSKINPLNIRVGMKLIVPVAAAAVKTNAKAAENADSAAKASAQAQPKAAATIKAESLSAKSIIASNGNSYTFSKQLNVKATAYTAAASENGKWGAVDYFGNPLKVGTVAVDSSVIPLGTKLYVTGYDYDGLPDGGMIAVANDMGGAIKGNRIDIFVPGSTATAQSFGIQDVKVYMVK</sequence>
<dbReference type="PROSITE" id="PS51257">
    <property type="entry name" value="PROKAR_LIPOPROTEIN"/>
    <property type="match status" value="1"/>
</dbReference>
<dbReference type="GO" id="GO:0019867">
    <property type="term" value="C:outer membrane"/>
    <property type="evidence" value="ECO:0007669"/>
    <property type="project" value="InterPro"/>
</dbReference>
<evidence type="ECO:0000259" key="3">
    <source>
        <dbReference type="PROSITE" id="PS51782"/>
    </source>
</evidence>
<dbReference type="InterPro" id="IPR018392">
    <property type="entry name" value="LysM"/>
</dbReference>
<name>A0A1B2DC41_9BACL</name>
<accession>A0A1B2DC41</accession>
<reference evidence="4" key="1">
    <citation type="submission" date="2016-08" db="EMBL/GenBank/DDBJ databases">
        <title>Complete Genome Seqeunce of Paenibacillus sp. BIHB 4019 from tea rhizoplane.</title>
        <authorList>
            <person name="Thakur R."/>
            <person name="Swarnkar M.K."/>
            <person name="Gulati A."/>
        </authorList>
    </citation>
    <scope>NUCLEOTIDE SEQUENCE [LARGE SCALE GENOMIC DNA]</scope>
    <source>
        <strain evidence="4">BIHB4019</strain>
    </source>
</reference>
<evidence type="ECO:0000256" key="2">
    <source>
        <dbReference type="SAM" id="SignalP"/>
    </source>
</evidence>
<dbReference type="InterPro" id="IPR059180">
    <property type="entry name" value="3D_YorM"/>
</dbReference>
<organism evidence="4">
    <name type="scientific">Paenibacillus sp. BIHB 4019</name>
    <dbReference type="NCBI Taxonomy" id="1870819"/>
    <lineage>
        <taxon>Bacteria</taxon>
        <taxon>Bacillati</taxon>
        <taxon>Bacillota</taxon>
        <taxon>Bacilli</taxon>
        <taxon>Bacillales</taxon>
        <taxon>Paenibacillaceae</taxon>
        <taxon>Paenibacillus</taxon>
    </lineage>
</organism>
<dbReference type="PROSITE" id="PS51782">
    <property type="entry name" value="LYSM"/>
    <property type="match status" value="1"/>
</dbReference>
<dbReference type="InterPro" id="IPR036908">
    <property type="entry name" value="RlpA-like_sf"/>
</dbReference>
<feature type="chain" id="PRO_5008534933" description="LysM domain-containing protein" evidence="2">
    <location>
        <begin position="25"/>
        <end position="231"/>
    </location>
</feature>
<evidence type="ECO:0000256" key="1">
    <source>
        <dbReference type="ARBA" id="ARBA00022729"/>
    </source>
</evidence>
<proteinExistence type="predicted"/>
<gene>
    <name evidence="4" type="ORF">BBD42_01385</name>
</gene>
<dbReference type="RefSeq" id="WP_099516684.1">
    <property type="nucleotide sequence ID" value="NZ_CP016808.1"/>
</dbReference>
<dbReference type="InterPro" id="IPR051933">
    <property type="entry name" value="Resuscitation_pf_RpfB"/>
</dbReference>
<evidence type="ECO:0000313" key="4">
    <source>
        <dbReference type="EMBL" id="ANY65279.1"/>
    </source>
</evidence>